<evidence type="ECO:0000313" key="1">
    <source>
        <dbReference type="EMBL" id="MDR6783583.1"/>
    </source>
</evidence>
<reference evidence="1" key="1">
    <citation type="submission" date="2023-07" db="EMBL/GenBank/DDBJ databases">
        <title>Sorghum-associated microbial communities from plants grown in Nebraska, USA.</title>
        <authorList>
            <person name="Schachtman D."/>
        </authorList>
    </citation>
    <scope>NUCLEOTIDE SEQUENCE</scope>
    <source>
        <strain evidence="1">2697</strain>
    </source>
</reference>
<dbReference type="Proteomes" id="UP001246858">
    <property type="component" value="Unassembled WGS sequence"/>
</dbReference>
<name>A0ACC6KW30_9SPHI</name>
<sequence length="616" mass="67852">MKRLILMVMAVLFSSLTWAQSPTKRASGENGGSIKRGERGTHMKSRDNAEPGRLQLSAFGGLSMPMGRYKNEIGRAKNGYFGGLAVDQYFRGNKWGIGLDARFLNHDMRKFDSVFFDNGHIGTTYFNHPSFQHIALSVGPTYRASFGKVDLEAFLRGGVLFEGFPQYAQSIYVNAAAGPPAKLFDTYYTSNSKEKTKSWMGLGGIRISYALNNNWGLFAQADYLRAFGKSFGKDSSEFYVTRYNEKKTLGAKDVLNVKDGQITNILDFYEEQPITQKTFVQAINVGLGIKYTFGSKRKPAPAPVTKTVAPPAPAAPKDILVVVKDKQTGFALSGVKVKVSRNGADNTSISNADGQAERIKAAEKGAYLVTAVKNGIAAEPVNIAEEDFNKAGNVIYKEIFHDDPRFTLIGETVRANDNSKLPGIGTVLTNTGNSRNMTQISDAEAKFVYQLEQASDYHIVASQAGKFSQTESVTTKGLDRSKTLYVTLKLGVSNLDAGAVFVLKNIHYDFDKWNIRPDAGRILDNLVNVMAQNPGLRIELSSHTDSRGKDAYNLRLSQQRAESAVNYLVSKGVARDRMVAKGYGETRLLNRCANGVDCSEDEHQANRRTEIKVLKY</sequence>
<dbReference type="EMBL" id="JAVDTF010000002">
    <property type="protein sequence ID" value="MDR6783583.1"/>
    <property type="molecule type" value="Genomic_DNA"/>
</dbReference>
<organism evidence="1 2">
    <name type="scientific">Pedobacter africanus</name>
    <dbReference type="NCBI Taxonomy" id="151894"/>
    <lineage>
        <taxon>Bacteria</taxon>
        <taxon>Pseudomonadati</taxon>
        <taxon>Bacteroidota</taxon>
        <taxon>Sphingobacteriia</taxon>
        <taxon>Sphingobacteriales</taxon>
        <taxon>Sphingobacteriaceae</taxon>
        <taxon>Pedobacter</taxon>
    </lineage>
</organism>
<evidence type="ECO:0000313" key="2">
    <source>
        <dbReference type="Proteomes" id="UP001246858"/>
    </source>
</evidence>
<keyword evidence="2" id="KW-1185">Reference proteome</keyword>
<proteinExistence type="predicted"/>
<protein>
    <submittedName>
        <fullName evidence="1">Outer membrane protein OmpA-like peptidoglycan-associated protein</fullName>
    </submittedName>
</protein>
<comment type="caution">
    <text evidence="1">The sequence shown here is derived from an EMBL/GenBank/DDBJ whole genome shotgun (WGS) entry which is preliminary data.</text>
</comment>
<gene>
    <name evidence="1" type="ORF">J2X78_002148</name>
</gene>
<accession>A0ACC6KW30</accession>